<evidence type="ECO:0000313" key="2">
    <source>
        <dbReference type="Proteomes" id="UP000265520"/>
    </source>
</evidence>
<dbReference type="EMBL" id="LXQA010008792">
    <property type="protein sequence ID" value="MCH85589.1"/>
    <property type="molecule type" value="Genomic_DNA"/>
</dbReference>
<name>A0A392MEX0_9FABA</name>
<feature type="non-terminal residue" evidence="1">
    <location>
        <position position="1"/>
    </location>
</feature>
<reference evidence="1 2" key="1">
    <citation type="journal article" date="2018" name="Front. Plant Sci.">
        <title>Red Clover (Trifolium pratense) and Zigzag Clover (T. medium) - A Picture of Genomic Similarities and Differences.</title>
        <authorList>
            <person name="Dluhosova J."/>
            <person name="Istvanek J."/>
            <person name="Nedelnik J."/>
            <person name="Repkova J."/>
        </authorList>
    </citation>
    <scope>NUCLEOTIDE SEQUENCE [LARGE SCALE GENOMIC DNA]</scope>
    <source>
        <strain evidence="2">cv. 10/8</strain>
        <tissue evidence="1">Leaf</tissue>
    </source>
</reference>
<comment type="caution">
    <text evidence="1">The sequence shown here is derived from an EMBL/GenBank/DDBJ whole genome shotgun (WGS) entry which is preliminary data.</text>
</comment>
<sequence>QFVSAVTRLQRCLFSIVEGEVVALQRAMEEAIHKGYNCSF</sequence>
<dbReference type="Proteomes" id="UP000265520">
    <property type="component" value="Unassembled WGS sequence"/>
</dbReference>
<evidence type="ECO:0000313" key="1">
    <source>
        <dbReference type="EMBL" id="MCH85589.1"/>
    </source>
</evidence>
<keyword evidence="2" id="KW-1185">Reference proteome</keyword>
<organism evidence="1 2">
    <name type="scientific">Trifolium medium</name>
    <dbReference type="NCBI Taxonomy" id="97028"/>
    <lineage>
        <taxon>Eukaryota</taxon>
        <taxon>Viridiplantae</taxon>
        <taxon>Streptophyta</taxon>
        <taxon>Embryophyta</taxon>
        <taxon>Tracheophyta</taxon>
        <taxon>Spermatophyta</taxon>
        <taxon>Magnoliopsida</taxon>
        <taxon>eudicotyledons</taxon>
        <taxon>Gunneridae</taxon>
        <taxon>Pentapetalae</taxon>
        <taxon>rosids</taxon>
        <taxon>fabids</taxon>
        <taxon>Fabales</taxon>
        <taxon>Fabaceae</taxon>
        <taxon>Papilionoideae</taxon>
        <taxon>50 kb inversion clade</taxon>
        <taxon>NPAAA clade</taxon>
        <taxon>Hologalegina</taxon>
        <taxon>IRL clade</taxon>
        <taxon>Trifolieae</taxon>
        <taxon>Trifolium</taxon>
    </lineage>
</organism>
<accession>A0A392MEX0</accession>
<gene>
    <name evidence="1" type="ORF">A2U01_0006437</name>
</gene>
<protein>
    <submittedName>
        <fullName evidence="1">Uncharacterized protein</fullName>
    </submittedName>
</protein>
<proteinExistence type="predicted"/>
<dbReference type="AlphaFoldDB" id="A0A392MEX0"/>